<name>A0A942THX6_9BACI</name>
<keyword evidence="2" id="KW-1185">Reference proteome</keyword>
<comment type="caution">
    <text evidence="1">The sequence shown here is derived from an EMBL/GenBank/DDBJ whole genome shotgun (WGS) entry which is preliminary data.</text>
</comment>
<reference evidence="1 2" key="1">
    <citation type="submission" date="2021-05" db="EMBL/GenBank/DDBJ databases">
        <title>Novel Bacillus species.</title>
        <authorList>
            <person name="Liu G."/>
        </authorList>
    </citation>
    <scope>NUCLEOTIDE SEQUENCE [LARGE SCALE GENOMIC DNA]</scope>
    <source>
        <strain evidence="2">FJAT-49780</strain>
    </source>
</reference>
<evidence type="ECO:0000313" key="2">
    <source>
        <dbReference type="Proteomes" id="UP000681414"/>
    </source>
</evidence>
<evidence type="ECO:0000313" key="1">
    <source>
        <dbReference type="EMBL" id="MBS4197965.1"/>
    </source>
</evidence>
<dbReference type="EMBL" id="JAGYPG010000006">
    <property type="protein sequence ID" value="MBS4197965.1"/>
    <property type="molecule type" value="Genomic_DNA"/>
</dbReference>
<accession>A0A942THX6</accession>
<sequence>MLGLLLNDRDKEEIIYLLKREMDEILFDLKDVRIESIVKQSMKERYKTLFSLFKRVASENECMNYILPSTKESSSSGK</sequence>
<organism evidence="1 2">
    <name type="scientific">Lederbergia citri</name>
    <dbReference type="NCBI Taxonomy" id="2833580"/>
    <lineage>
        <taxon>Bacteria</taxon>
        <taxon>Bacillati</taxon>
        <taxon>Bacillota</taxon>
        <taxon>Bacilli</taxon>
        <taxon>Bacillales</taxon>
        <taxon>Bacillaceae</taxon>
        <taxon>Lederbergia</taxon>
    </lineage>
</organism>
<proteinExistence type="predicted"/>
<dbReference type="AlphaFoldDB" id="A0A942THX6"/>
<protein>
    <submittedName>
        <fullName evidence="1">Uncharacterized protein</fullName>
    </submittedName>
</protein>
<dbReference type="RefSeq" id="WP_213127195.1">
    <property type="nucleotide sequence ID" value="NZ_JAGYPG010000006.1"/>
</dbReference>
<gene>
    <name evidence="1" type="ORF">KHA97_23280</name>
</gene>
<dbReference type="Proteomes" id="UP000681414">
    <property type="component" value="Unassembled WGS sequence"/>
</dbReference>